<accession>K4A4G9</accession>
<reference evidence="2" key="2">
    <citation type="submission" date="2018-08" db="UniProtKB">
        <authorList>
            <consortium name="EnsemblPlants"/>
        </authorList>
    </citation>
    <scope>IDENTIFICATION</scope>
    <source>
        <strain evidence="2">Yugu1</strain>
    </source>
</reference>
<dbReference type="HOGENOM" id="CLU_1952578_0_0_1"/>
<feature type="compositionally biased region" description="Low complexity" evidence="1">
    <location>
        <begin position="46"/>
        <end position="58"/>
    </location>
</feature>
<feature type="region of interest" description="Disordered" evidence="1">
    <location>
        <begin position="72"/>
        <end position="103"/>
    </location>
</feature>
<sequence>MCRIKEEMVGESASPCSSPSTSSDQQTVWTSPPKRPAGRTKFRETGTPCSAASGAAATPGGGCARYVCRGGAAAGSGSAPSTPPSRPRARTTPPCSPPPARAQRMLMEPPSAVTAFCDDSVAEVPLWNY</sequence>
<evidence type="ECO:0000256" key="1">
    <source>
        <dbReference type="SAM" id="MobiDB-lite"/>
    </source>
</evidence>
<evidence type="ECO:0000313" key="3">
    <source>
        <dbReference type="Proteomes" id="UP000004995"/>
    </source>
</evidence>
<dbReference type="EnsemblPlants" id="KQL25387">
    <property type="protein sequence ID" value="KQL25387"/>
    <property type="gene ID" value="SETIT_033773mg"/>
</dbReference>
<reference evidence="3" key="1">
    <citation type="journal article" date="2012" name="Nat. Biotechnol.">
        <title>Reference genome sequence of the model plant Setaria.</title>
        <authorList>
            <person name="Bennetzen J.L."/>
            <person name="Schmutz J."/>
            <person name="Wang H."/>
            <person name="Percifield R."/>
            <person name="Hawkins J."/>
            <person name="Pontaroli A.C."/>
            <person name="Estep M."/>
            <person name="Feng L."/>
            <person name="Vaughn J.N."/>
            <person name="Grimwood J."/>
            <person name="Jenkins J."/>
            <person name="Barry K."/>
            <person name="Lindquist E."/>
            <person name="Hellsten U."/>
            <person name="Deshpande S."/>
            <person name="Wang X."/>
            <person name="Wu X."/>
            <person name="Mitros T."/>
            <person name="Triplett J."/>
            <person name="Yang X."/>
            <person name="Ye C.Y."/>
            <person name="Mauro-Herrera M."/>
            <person name="Wang L."/>
            <person name="Li P."/>
            <person name="Sharma M."/>
            <person name="Sharma R."/>
            <person name="Ronald P.C."/>
            <person name="Panaud O."/>
            <person name="Kellogg E.A."/>
            <person name="Brutnell T.P."/>
            <person name="Doust A.N."/>
            <person name="Tuskan G.A."/>
            <person name="Rokhsar D."/>
            <person name="Devos K.M."/>
        </authorList>
    </citation>
    <scope>NUCLEOTIDE SEQUENCE [LARGE SCALE GENOMIC DNA]</scope>
    <source>
        <strain evidence="3">cv. Yugu1</strain>
    </source>
</reference>
<dbReference type="Gramene" id="KQL25387">
    <property type="protein sequence ID" value="KQL25387"/>
    <property type="gene ID" value="SETIT_033773mg"/>
</dbReference>
<evidence type="ECO:0000313" key="2">
    <source>
        <dbReference type="EnsemblPlants" id="KQL25387"/>
    </source>
</evidence>
<dbReference type="AlphaFoldDB" id="K4A4G9"/>
<dbReference type="EMBL" id="AGNK02001201">
    <property type="status" value="NOT_ANNOTATED_CDS"/>
    <property type="molecule type" value="Genomic_DNA"/>
</dbReference>
<dbReference type="InParanoid" id="K4A4G9"/>
<dbReference type="Proteomes" id="UP000004995">
    <property type="component" value="Unassembled WGS sequence"/>
</dbReference>
<proteinExistence type="predicted"/>
<feature type="region of interest" description="Disordered" evidence="1">
    <location>
        <begin position="1"/>
        <end position="60"/>
    </location>
</feature>
<protein>
    <submittedName>
        <fullName evidence="2">Uncharacterized protein</fullName>
    </submittedName>
</protein>
<organism evidence="2 3">
    <name type="scientific">Setaria italica</name>
    <name type="common">Foxtail millet</name>
    <name type="synonym">Panicum italicum</name>
    <dbReference type="NCBI Taxonomy" id="4555"/>
    <lineage>
        <taxon>Eukaryota</taxon>
        <taxon>Viridiplantae</taxon>
        <taxon>Streptophyta</taxon>
        <taxon>Embryophyta</taxon>
        <taxon>Tracheophyta</taxon>
        <taxon>Spermatophyta</taxon>
        <taxon>Magnoliopsida</taxon>
        <taxon>Liliopsida</taxon>
        <taxon>Poales</taxon>
        <taxon>Poaceae</taxon>
        <taxon>PACMAD clade</taxon>
        <taxon>Panicoideae</taxon>
        <taxon>Panicodae</taxon>
        <taxon>Paniceae</taxon>
        <taxon>Cenchrinae</taxon>
        <taxon>Setaria</taxon>
    </lineage>
</organism>
<name>K4A4G9_SETIT</name>
<keyword evidence="3" id="KW-1185">Reference proteome</keyword>
<feature type="compositionally biased region" description="Low complexity" evidence="1">
    <location>
        <begin position="12"/>
        <end position="23"/>
    </location>
</feature>